<keyword evidence="4" id="KW-0238">DNA-binding</keyword>
<feature type="region of interest" description="Disordered" evidence="1">
    <location>
        <begin position="329"/>
        <end position="374"/>
    </location>
</feature>
<gene>
    <name evidence="4" type="ORF">F4553_008069</name>
</gene>
<feature type="compositionally biased region" description="Low complexity" evidence="1">
    <location>
        <begin position="242"/>
        <end position="263"/>
    </location>
</feature>
<protein>
    <submittedName>
        <fullName evidence="4">DNA-binding SARP family transcriptional activator/nucleoid-associated protein YgaU</fullName>
    </submittedName>
</protein>
<dbReference type="InterPro" id="IPR011990">
    <property type="entry name" value="TPR-like_helical_dom_sf"/>
</dbReference>
<feature type="compositionally biased region" description="Basic and acidic residues" evidence="1">
    <location>
        <begin position="334"/>
        <end position="348"/>
    </location>
</feature>
<comment type="caution">
    <text evidence="4">The sequence shown here is derived from an EMBL/GenBank/DDBJ whole genome shotgun (WGS) entry which is preliminary data.</text>
</comment>
<dbReference type="PANTHER" id="PTHR35807">
    <property type="entry name" value="TRANSCRIPTIONAL REGULATOR REDD-RELATED"/>
    <property type="match status" value="1"/>
</dbReference>
<dbReference type="GO" id="GO:0003677">
    <property type="term" value="F:DNA binding"/>
    <property type="evidence" value="ECO:0007669"/>
    <property type="project" value="UniProtKB-KW"/>
</dbReference>
<feature type="compositionally biased region" description="Basic and acidic residues" evidence="1">
    <location>
        <begin position="549"/>
        <end position="558"/>
    </location>
</feature>
<evidence type="ECO:0000313" key="4">
    <source>
        <dbReference type="EMBL" id="MBB5874635.1"/>
    </source>
</evidence>
<evidence type="ECO:0000256" key="1">
    <source>
        <dbReference type="SAM" id="MobiDB-lite"/>
    </source>
</evidence>
<dbReference type="SMART" id="SM01043">
    <property type="entry name" value="BTAD"/>
    <property type="match status" value="1"/>
</dbReference>
<dbReference type="EMBL" id="JACHMN010000003">
    <property type="protein sequence ID" value="MBB5874635.1"/>
    <property type="molecule type" value="Genomic_DNA"/>
</dbReference>
<keyword evidence="2" id="KW-1133">Transmembrane helix</keyword>
<evidence type="ECO:0000256" key="2">
    <source>
        <dbReference type="SAM" id="Phobius"/>
    </source>
</evidence>
<feature type="domain" description="Bacterial transcriptional activator" evidence="3">
    <location>
        <begin position="669"/>
        <end position="807"/>
    </location>
</feature>
<proteinExistence type="predicted"/>
<evidence type="ECO:0000313" key="5">
    <source>
        <dbReference type="Proteomes" id="UP000587527"/>
    </source>
</evidence>
<dbReference type="InterPro" id="IPR005158">
    <property type="entry name" value="BTAD"/>
</dbReference>
<feature type="transmembrane region" description="Helical" evidence="2">
    <location>
        <begin position="64"/>
        <end position="84"/>
    </location>
</feature>
<accession>A0A841C424</accession>
<dbReference type="Gene3D" id="1.25.40.10">
    <property type="entry name" value="Tetratricopeptide repeat domain"/>
    <property type="match status" value="1"/>
</dbReference>
<feature type="region of interest" description="Disordered" evidence="1">
    <location>
        <begin position="227"/>
        <end position="272"/>
    </location>
</feature>
<keyword evidence="5" id="KW-1185">Reference proteome</keyword>
<reference evidence="4 5" key="1">
    <citation type="submission" date="2020-08" db="EMBL/GenBank/DDBJ databases">
        <title>Sequencing the genomes of 1000 actinobacteria strains.</title>
        <authorList>
            <person name="Klenk H.-P."/>
        </authorList>
    </citation>
    <scope>NUCLEOTIDE SEQUENCE [LARGE SCALE GENOMIC DNA]</scope>
    <source>
        <strain evidence="4 5">DSM 45362</strain>
    </source>
</reference>
<organism evidence="4 5">
    <name type="scientific">Allocatelliglobosispora scoriae</name>
    <dbReference type="NCBI Taxonomy" id="643052"/>
    <lineage>
        <taxon>Bacteria</taxon>
        <taxon>Bacillati</taxon>
        <taxon>Actinomycetota</taxon>
        <taxon>Actinomycetes</taxon>
        <taxon>Micromonosporales</taxon>
        <taxon>Micromonosporaceae</taxon>
        <taxon>Allocatelliglobosispora</taxon>
    </lineage>
</organism>
<dbReference type="InterPro" id="IPR051677">
    <property type="entry name" value="AfsR-DnrI-RedD_regulator"/>
</dbReference>
<dbReference type="InterPro" id="IPR036388">
    <property type="entry name" value="WH-like_DNA-bd_sf"/>
</dbReference>
<evidence type="ECO:0000259" key="3">
    <source>
        <dbReference type="SMART" id="SM01043"/>
    </source>
</evidence>
<dbReference type="SUPFAM" id="SSF48452">
    <property type="entry name" value="TPR-like"/>
    <property type="match status" value="1"/>
</dbReference>
<keyword evidence="2" id="KW-0812">Transmembrane</keyword>
<dbReference type="InterPro" id="IPR018392">
    <property type="entry name" value="LysM"/>
</dbReference>
<keyword evidence="2" id="KW-0472">Membrane</keyword>
<dbReference type="Pfam" id="PF03704">
    <property type="entry name" value="BTAD"/>
    <property type="match status" value="1"/>
</dbReference>
<dbReference type="CDD" id="cd00118">
    <property type="entry name" value="LysM"/>
    <property type="match status" value="1"/>
</dbReference>
<feature type="region of interest" description="Disordered" evidence="1">
    <location>
        <begin position="525"/>
        <end position="566"/>
    </location>
</feature>
<name>A0A841C424_9ACTN</name>
<dbReference type="AlphaFoldDB" id="A0A841C424"/>
<dbReference type="Proteomes" id="UP000587527">
    <property type="component" value="Unassembled WGS sequence"/>
</dbReference>
<feature type="transmembrane region" description="Helical" evidence="2">
    <location>
        <begin position="96"/>
        <end position="115"/>
    </location>
</feature>
<dbReference type="InterPro" id="IPR036779">
    <property type="entry name" value="LysM_dom_sf"/>
</dbReference>
<sequence length="814" mass="87085">MIAGLWRAAVSLAGLGVILVGVPAALVRFAGRPIPDTWPTAAQWEAWAAAPVTMALLRDYMTCAAWLAWAAITAAIVLEAAAAITRAKAPRLRLPAPLHAVAASLVGTAVVAMAGPAARASAPPAAVADATPSTVRAATAPQTTAHAAHVTLVIGDCSYRYRVHRGDTLSKIARTCLGKAGRWPEIWHLNKNKYWPNVSGKTRFRDPDVIFPGWVLTLPADAVPPPGATIVTPPATKPAPAPKTDASPAPTATTASPHQQPAPSVQATSTDDGITLPGGSFLPWTLAAAVLTAWTMVIAHRRRRYRPGDPATATPLDTPALIHTIRRAVHRHQRPDDPHTAIPLDDHPPQTSPDTPAPATPDPDAANHTGPATLPAARGVLVDTLTTRHDTRVIVTAGTLIALLGTDAVALQPWPRLTVTNDLDHALNQIEIHLLAVARQHYDTDGQPHPQPAPDTEAILLIADPPTPAQHTRAHILTGLGATAGVTALWLDDTAAHDHDQHHRSASLDQDTAAQLLATLREAHTGEPTPHTDQAPPPAADEPLDDGDTDRPDDHEADTAPVGIPVTTARLRVLGRPGIDDVTAPGRPLRAKALELAVYLACHPNGHRTRQIAEDLDPDARVHAADQRTHTNVSNLRHVLARAAGPRERGYVTQTRDGRYRLDPATVTVDLWDFHNLLRQAKVAEPADRRQLLQQACDLYQGPLADDHDYDWIEPHRETVRRRAVDAHVLLAQELAEDDLGAAAAVIDKAITIDPYNESLYQMAMQLSHHIGDTGNVAVLLQQLARRLVELGMRPTSEIRDLAGRLSTTTTAAS</sequence>
<dbReference type="RefSeq" id="WP_184846910.1">
    <property type="nucleotide sequence ID" value="NZ_JACHMN010000003.1"/>
</dbReference>
<dbReference type="Gene3D" id="3.10.350.10">
    <property type="entry name" value="LysM domain"/>
    <property type="match status" value="1"/>
</dbReference>
<dbReference type="Gene3D" id="1.10.10.10">
    <property type="entry name" value="Winged helix-like DNA-binding domain superfamily/Winged helix DNA-binding domain"/>
    <property type="match status" value="1"/>
</dbReference>